<sequence>MNITQTLESLSILTDSDALFCELRALISKNFTKTLANKDKIISFYEESEIPQRKCFLKFIKKLYEKQGNELDVTFAKYKTIKLSLVQRNALTNIYNIDIDFLNDEMIFTLNNTPRAFASYILQNFKGNESRFDEKNHKFSLKIKKESNFDLIEEIISKREHLKFIVNFNYNEVKFKEFKRNYKIQNSAKFKSRFSALANLLEENFEILGCSNSDSFETVRDSYLALAKIYHPDRHSSKNESIKSEYNAKFKKIQTAYEALKPFFKNQENFIKVG</sequence>
<organism evidence="2 3">
    <name type="scientific">Campylobacter concisus</name>
    <dbReference type="NCBI Taxonomy" id="199"/>
    <lineage>
        <taxon>Bacteria</taxon>
        <taxon>Pseudomonadati</taxon>
        <taxon>Campylobacterota</taxon>
        <taxon>Epsilonproteobacteria</taxon>
        <taxon>Campylobacterales</taxon>
        <taxon>Campylobacteraceae</taxon>
        <taxon>Campylobacter</taxon>
    </lineage>
</organism>
<dbReference type="CDD" id="cd06257">
    <property type="entry name" value="DnaJ"/>
    <property type="match status" value="1"/>
</dbReference>
<dbReference type="GO" id="GO:0016829">
    <property type="term" value="F:lyase activity"/>
    <property type="evidence" value="ECO:0007669"/>
    <property type="project" value="UniProtKB-KW"/>
</dbReference>
<evidence type="ECO:0000259" key="1">
    <source>
        <dbReference type="PROSITE" id="PS50076"/>
    </source>
</evidence>
<evidence type="ECO:0000313" key="3">
    <source>
        <dbReference type="Proteomes" id="UP000196317"/>
    </source>
</evidence>
<gene>
    <name evidence="2" type="ORF">B9N65_05005</name>
</gene>
<dbReference type="PROSITE" id="PS50076">
    <property type="entry name" value="DNAJ_2"/>
    <property type="match status" value="1"/>
</dbReference>
<dbReference type="Gene3D" id="1.10.287.110">
    <property type="entry name" value="DnaJ domain"/>
    <property type="match status" value="1"/>
</dbReference>
<dbReference type="InterPro" id="IPR050817">
    <property type="entry name" value="DjlA_DnaK_co-chaperone"/>
</dbReference>
<comment type="caution">
    <text evidence="2">The sequence shown here is derived from an EMBL/GenBank/DDBJ whole genome shotgun (WGS) entry which is preliminary data.</text>
</comment>
<proteinExistence type="predicted"/>
<dbReference type="InterPro" id="IPR001623">
    <property type="entry name" value="DnaJ_domain"/>
</dbReference>
<accession>A0A1Y5MG61</accession>
<evidence type="ECO:0000313" key="2">
    <source>
        <dbReference type="EMBL" id="OUT07570.1"/>
    </source>
</evidence>
<dbReference type="EMBL" id="NDYN01000005">
    <property type="protein sequence ID" value="OUT07570.1"/>
    <property type="molecule type" value="Genomic_DNA"/>
</dbReference>
<keyword evidence="2" id="KW-0456">Lyase</keyword>
<dbReference type="NCBIfam" id="NF006502">
    <property type="entry name" value="PRK08937.3-2"/>
    <property type="match status" value="1"/>
</dbReference>
<dbReference type="RefSeq" id="WP_087583055.1">
    <property type="nucleotide sequence ID" value="NZ_NDYN01000005.1"/>
</dbReference>
<dbReference type="InterPro" id="IPR036869">
    <property type="entry name" value="J_dom_sf"/>
</dbReference>
<dbReference type="Pfam" id="PF00226">
    <property type="entry name" value="DnaJ"/>
    <property type="match status" value="1"/>
</dbReference>
<feature type="domain" description="J" evidence="1">
    <location>
        <begin position="203"/>
        <end position="274"/>
    </location>
</feature>
<dbReference type="PANTHER" id="PTHR24074">
    <property type="entry name" value="CO-CHAPERONE PROTEIN DJLA"/>
    <property type="match status" value="1"/>
</dbReference>
<dbReference type="Proteomes" id="UP000196317">
    <property type="component" value="Unassembled WGS sequence"/>
</dbReference>
<dbReference type="SUPFAM" id="SSF46565">
    <property type="entry name" value="Chaperone J-domain"/>
    <property type="match status" value="1"/>
</dbReference>
<reference evidence="2 3" key="1">
    <citation type="submission" date="2017-04" db="EMBL/GenBank/DDBJ databases">
        <title>Complete genome of Campylobacter concisus ATCC 33237T and draft genomes for an additional eight well characterized C. concisus strains.</title>
        <authorList>
            <person name="Cornelius A.J."/>
            <person name="Miller W.G."/>
            <person name="Lastovica A.J."/>
            <person name="On S.L."/>
            <person name="French N.P."/>
            <person name="Vandenberg O."/>
            <person name="Biggs P.J."/>
        </authorList>
    </citation>
    <scope>NUCLEOTIDE SEQUENCE [LARGE SCALE GENOMIC DNA]</scope>
    <source>
        <strain evidence="2 3">CCUG 19995</strain>
    </source>
</reference>
<protein>
    <submittedName>
        <fullName evidence="2">Adenylosuccinate lyase</fullName>
    </submittedName>
</protein>
<dbReference type="SMART" id="SM00271">
    <property type="entry name" value="DnaJ"/>
    <property type="match status" value="1"/>
</dbReference>
<name>A0A1Y5MG61_9BACT</name>
<dbReference type="PRINTS" id="PR00625">
    <property type="entry name" value="JDOMAIN"/>
</dbReference>
<dbReference type="AlphaFoldDB" id="A0A1Y5MG61"/>